<gene>
    <name evidence="1" type="ORF">LSAT_V11C900455960</name>
</gene>
<evidence type="ECO:0000313" key="2">
    <source>
        <dbReference type="Proteomes" id="UP000235145"/>
    </source>
</evidence>
<reference evidence="1 2" key="1">
    <citation type="journal article" date="2017" name="Nat. Commun.">
        <title>Genome assembly with in vitro proximity ligation data and whole-genome triplication in lettuce.</title>
        <authorList>
            <person name="Reyes-Chin-Wo S."/>
            <person name="Wang Z."/>
            <person name="Yang X."/>
            <person name="Kozik A."/>
            <person name="Arikit S."/>
            <person name="Song C."/>
            <person name="Xia L."/>
            <person name="Froenicke L."/>
            <person name="Lavelle D.O."/>
            <person name="Truco M.J."/>
            <person name="Xia R."/>
            <person name="Zhu S."/>
            <person name="Xu C."/>
            <person name="Xu H."/>
            <person name="Xu X."/>
            <person name="Cox K."/>
            <person name="Korf I."/>
            <person name="Meyers B.C."/>
            <person name="Michelmore R.W."/>
        </authorList>
    </citation>
    <scope>NUCLEOTIDE SEQUENCE [LARGE SCALE GENOMIC DNA]</scope>
    <source>
        <strain evidence="2">cv. Salinas</strain>
        <tissue evidence="1">Seedlings</tissue>
    </source>
</reference>
<comment type="caution">
    <text evidence="1">The sequence shown here is derived from an EMBL/GenBank/DDBJ whole genome shotgun (WGS) entry which is preliminary data.</text>
</comment>
<evidence type="ECO:0000313" key="1">
    <source>
        <dbReference type="EMBL" id="KAJ0184879.1"/>
    </source>
</evidence>
<dbReference type="EMBL" id="NBSK02000009">
    <property type="protein sequence ID" value="KAJ0184879.1"/>
    <property type="molecule type" value="Genomic_DNA"/>
</dbReference>
<sequence length="102" mass="11716">MEVGDGKKILFWLDDWLKNETLAVKFPSLYAWANDTFSWAWKRKPNNSQELLELNSIVDITRFVVSSNGPNTWRSRLAVDGSFRVYDIKALIDSKLTVPLPA</sequence>
<name>A0A9R1WPF5_LACSA</name>
<evidence type="ECO:0008006" key="3">
    <source>
        <dbReference type="Google" id="ProtNLM"/>
    </source>
</evidence>
<keyword evidence="2" id="KW-1185">Reference proteome</keyword>
<accession>A0A9R1WPF5</accession>
<protein>
    <recommendedName>
        <fullName evidence="3">Reverse transcriptase zinc-binding domain-containing protein</fullName>
    </recommendedName>
</protein>
<organism evidence="1 2">
    <name type="scientific">Lactuca sativa</name>
    <name type="common">Garden lettuce</name>
    <dbReference type="NCBI Taxonomy" id="4236"/>
    <lineage>
        <taxon>Eukaryota</taxon>
        <taxon>Viridiplantae</taxon>
        <taxon>Streptophyta</taxon>
        <taxon>Embryophyta</taxon>
        <taxon>Tracheophyta</taxon>
        <taxon>Spermatophyta</taxon>
        <taxon>Magnoliopsida</taxon>
        <taxon>eudicotyledons</taxon>
        <taxon>Gunneridae</taxon>
        <taxon>Pentapetalae</taxon>
        <taxon>asterids</taxon>
        <taxon>campanulids</taxon>
        <taxon>Asterales</taxon>
        <taxon>Asteraceae</taxon>
        <taxon>Cichorioideae</taxon>
        <taxon>Cichorieae</taxon>
        <taxon>Lactucinae</taxon>
        <taxon>Lactuca</taxon>
    </lineage>
</organism>
<dbReference type="PANTHER" id="PTHR36617">
    <property type="entry name" value="PROTEIN, PUTATIVE-RELATED"/>
    <property type="match status" value="1"/>
</dbReference>
<dbReference type="Proteomes" id="UP000235145">
    <property type="component" value="Unassembled WGS sequence"/>
</dbReference>
<proteinExistence type="predicted"/>
<dbReference type="AlphaFoldDB" id="A0A9R1WPF5"/>
<dbReference type="PANTHER" id="PTHR36617:SF15">
    <property type="entry name" value="REVERSE TRANSCRIPTASE ZINC-BINDING DOMAIN-CONTAINING PROTEIN"/>
    <property type="match status" value="1"/>
</dbReference>